<dbReference type="RefSeq" id="WP_130351030.1">
    <property type="nucleotide sequence ID" value="NZ_SGWY01000001.1"/>
</dbReference>
<keyword evidence="9" id="KW-1185">Reference proteome</keyword>
<dbReference type="InterPro" id="IPR013126">
    <property type="entry name" value="Hsp_70_fam"/>
</dbReference>
<dbReference type="Proteomes" id="UP000293289">
    <property type="component" value="Unassembled WGS sequence"/>
</dbReference>
<dbReference type="InterPro" id="IPR043129">
    <property type="entry name" value="ATPase_NBD"/>
</dbReference>
<evidence type="ECO:0000313" key="9">
    <source>
        <dbReference type="Proteomes" id="UP000293289"/>
    </source>
</evidence>
<evidence type="ECO:0000256" key="6">
    <source>
        <dbReference type="SAM" id="MobiDB-lite"/>
    </source>
</evidence>
<keyword evidence="2" id="KW-0547">Nucleotide-binding</keyword>
<dbReference type="Pfam" id="PF00012">
    <property type="entry name" value="HSP70"/>
    <property type="match status" value="1"/>
</dbReference>
<feature type="region of interest" description="Disordered" evidence="6">
    <location>
        <begin position="431"/>
        <end position="459"/>
    </location>
</feature>
<evidence type="ECO:0000256" key="4">
    <source>
        <dbReference type="ARBA" id="ARBA00023016"/>
    </source>
</evidence>
<sequence>MTSFVLGIDIGTSYTAAAIGRRRADGSVDVEPLELGSRKAAVPTVVYLGDDGGVVVGEAAERRAIDQPDRVVREFKRRIGDETPIIVGDLRVAAEDIYAVLAQWVVERAEEHEGEAPAVIAVSHPASWGEHRLGLVRGALAGVGLGEVELVSEPEAAGLHYLEQEKVGTGEAIAVYDLGGGTFDVALLRKQDDAFRVIGTPSGIEHLGGADFDQRIFEHVRSLAGGALADLDERTPDEALALARVRRDCVDAKEALSFDGETVVPVLLLGAQTRVRLVRSEFEQMIGDDLRRTVETLRQAVTAAGLELDDLTTVLLIGGSSRIPAVAQLISVELELPVAIDADPKASISLGAAAAASRRLEPLVPAPEPDDGRGDTVPVAGAAAAAFAGAPVGAGAAGAASQRMSIGLRATVLAGVAAALLAVLIPITPLGAGTPEDSNEDPADTTGEPNGAPDGAYVTGAAPLAAPLADPVFYIDEQAGAGTTPEDDAPPTGAYRPLSPANGGSGGTSTAPATSGSSAAAQDPPSDTTTSTDPVVDTEPAPDPAPDPVPDPSPEPEPVPDPTPDPVPDPTPEPEPVPDPAPDPAPDPSPEPEPVPDPSPDPTEPPSVP</sequence>
<proteinExistence type="inferred from homology"/>
<keyword evidence="7" id="KW-0812">Transmembrane</keyword>
<reference evidence="8 9" key="1">
    <citation type="submission" date="2019-02" db="EMBL/GenBank/DDBJ databases">
        <title>Genomic Encyclopedia of Type Strains, Phase IV (KMG-IV): sequencing the most valuable type-strain genomes for metagenomic binning, comparative biology and taxonomic classification.</title>
        <authorList>
            <person name="Goeker M."/>
        </authorList>
    </citation>
    <scope>NUCLEOTIDE SEQUENCE [LARGE SCALE GENOMIC DNA]</scope>
    <source>
        <strain evidence="8 9">DSM 43045</strain>
    </source>
</reference>
<feature type="compositionally biased region" description="Low complexity" evidence="6">
    <location>
        <begin position="508"/>
        <end position="539"/>
    </location>
</feature>
<dbReference type="PANTHER" id="PTHR45639:SF34">
    <property type="entry name" value="CHAPERONE PROTEIN DNAK"/>
    <property type="match status" value="1"/>
</dbReference>
<name>A0A4Q7MHH5_9MICO</name>
<feature type="transmembrane region" description="Helical" evidence="7">
    <location>
        <begin position="379"/>
        <end position="400"/>
    </location>
</feature>
<dbReference type="OrthoDB" id="9766019at2"/>
<dbReference type="GO" id="GO:0140662">
    <property type="term" value="F:ATP-dependent protein folding chaperone"/>
    <property type="evidence" value="ECO:0007669"/>
    <property type="project" value="InterPro"/>
</dbReference>
<keyword evidence="5" id="KW-0143">Chaperone</keyword>
<feature type="transmembrane region" description="Helical" evidence="7">
    <location>
        <begin position="412"/>
        <end position="432"/>
    </location>
</feature>
<dbReference type="SUPFAM" id="SSF53067">
    <property type="entry name" value="Actin-like ATPase domain"/>
    <property type="match status" value="2"/>
</dbReference>
<keyword evidence="4" id="KW-0346">Stress response</keyword>
<feature type="compositionally biased region" description="Pro residues" evidence="6">
    <location>
        <begin position="541"/>
        <end position="609"/>
    </location>
</feature>
<dbReference type="Gene3D" id="3.30.420.40">
    <property type="match status" value="2"/>
</dbReference>
<feature type="region of interest" description="Disordered" evidence="6">
    <location>
        <begin position="480"/>
        <end position="609"/>
    </location>
</feature>
<dbReference type="EMBL" id="SGWY01000001">
    <property type="protein sequence ID" value="RZS67606.1"/>
    <property type="molecule type" value="Genomic_DNA"/>
</dbReference>
<evidence type="ECO:0000256" key="5">
    <source>
        <dbReference type="ARBA" id="ARBA00023186"/>
    </source>
</evidence>
<accession>A0A4Q7MHH5</accession>
<dbReference type="GO" id="GO:0030968">
    <property type="term" value="P:endoplasmic reticulum unfolded protein response"/>
    <property type="evidence" value="ECO:0007669"/>
    <property type="project" value="TreeGrafter"/>
</dbReference>
<keyword evidence="3" id="KW-0067">ATP-binding</keyword>
<comment type="similarity">
    <text evidence="1">Belongs to the heat shock protein 70 family.</text>
</comment>
<dbReference type="InterPro" id="IPR018181">
    <property type="entry name" value="Heat_shock_70_CS"/>
</dbReference>
<dbReference type="Gene3D" id="3.90.640.10">
    <property type="entry name" value="Actin, Chain A, domain 4"/>
    <property type="match status" value="1"/>
</dbReference>
<keyword evidence="7" id="KW-0472">Membrane</keyword>
<evidence type="ECO:0000256" key="1">
    <source>
        <dbReference type="ARBA" id="ARBA00007381"/>
    </source>
</evidence>
<dbReference type="PRINTS" id="PR00301">
    <property type="entry name" value="HEATSHOCK70"/>
</dbReference>
<dbReference type="PANTHER" id="PTHR45639">
    <property type="entry name" value="HSC70CB, ISOFORM G-RELATED"/>
    <property type="match status" value="1"/>
</dbReference>
<comment type="caution">
    <text evidence="8">The sequence shown here is derived from an EMBL/GenBank/DDBJ whole genome shotgun (WGS) entry which is preliminary data.</text>
</comment>
<evidence type="ECO:0000256" key="7">
    <source>
        <dbReference type="SAM" id="Phobius"/>
    </source>
</evidence>
<gene>
    <name evidence="8" type="ORF">EV187_0027</name>
</gene>
<organism evidence="8 9">
    <name type="scientific">Agromyces ramosus</name>
    <dbReference type="NCBI Taxonomy" id="33879"/>
    <lineage>
        <taxon>Bacteria</taxon>
        <taxon>Bacillati</taxon>
        <taxon>Actinomycetota</taxon>
        <taxon>Actinomycetes</taxon>
        <taxon>Micrococcales</taxon>
        <taxon>Microbacteriaceae</taxon>
        <taxon>Agromyces</taxon>
    </lineage>
</organism>
<protein>
    <submittedName>
        <fullName evidence="8">Hsp70 protein</fullName>
    </submittedName>
</protein>
<keyword evidence="7" id="KW-1133">Transmembrane helix</keyword>
<dbReference type="GO" id="GO:0005524">
    <property type="term" value="F:ATP binding"/>
    <property type="evidence" value="ECO:0007669"/>
    <property type="project" value="UniProtKB-KW"/>
</dbReference>
<dbReference type="PROSITE" id="PS01036">
    <property type="entry name" value="HSP70_3"/>
    <property type="match status" value="1"/>
</dbReference>
<evidence type="ECO:0000256" key="3">
    <source>
        <dbReference type="ARBA" id="ARBA00022840"/>
    </source>
</evidence>
<dbReference type="AlphaFoldDB" id="A0A4Q7MHH5"/>
<evidence type="ECO:0000313" key="8">
    <source>
        <dbReference type="EMBL" id="RZS67606.1"/>
    </source>
</evidence>
<evidence type="ECO:0000256" key="2">
    <source>
        <dbReference type="ARBA" id="ARBA00022741"/>
    </source>
</evidence>